<name>A0ABS8ZM20_9PSEU</name>
<organism evidence="1 2">
    <name type="scientific">Kibdelosporangium philippinense</name>
    <dbReference type="NCBI Taxonomy" id="211113"/>
    <lineage>
        <taxon>Bacteria</taxon>
        <taxon>Bacillati</taxon>
        <taxon>Actinomycetota</taxon>
        <taxon>Actinomycetes</taxon>
        <taxon>Pseudonocardiales</taxon>
        <taxon>Pseudonocardiaceae</taxon>
        <taxon>Kibdelosporangium</taxon>
    </lineage>
</organism>
<dbReference type="RefSeq" id="WP_233730044.1">
    <property type="nucleotide sequence ID" value="NZ_JAJVCN010000003.1"/>
</dbReference>
<accession>A0ABS8ZM20</accession>
<gene>
    <name evidence="1" type="ORF">LWC34_37955</name>
</gene>
<dbReference type="Proteomes" id="UP001521150">
    <property type="component" value="Unassembled WGS sequence"/>
</dbReference>
<comment type="caution">
    <text evidence="1">The sequence shown here is derived from an EMBL/GenBank/DDBJ whole genome shotgun (WGS) entry which is preliminary data.</text>
</comment>
<evidence type="ECO:0008006" key="3">
    <source>
        <dbReference type="Google" id="ProtNLM"/>
    </source>
</evidence>
<evidence type="ECO:0000313" key="1">
    <source>
        <dbReference type="EMBL" id="MCE7008557.1"/>
    </source>
</evidence>
<sequence length="129" mass="13711">MVETRPDLRASASMASTRAVSRVRLGAAEPTERLLADPTGKICGGADASDTFERLAELDPNLDGAESILLSDAVDHQRDVLILVGARPVAGRSGRSSRVSCTAVGSWRYLREAQWEFTSANIESVAPVG</sequence>
<keyword evidence="2" id="KW-1185">Reference proteome</keyword>
<proteinExistence type="predicted"/>
<reference evidence="1 2" key="1">
    <citation type="submission" date="2021-12" db="EMBL/GenBank/DDBJ databases">
        <title>Genome sequence of Kibdelosporangium philippinense ATCC 49844.</title>
        <authorList>
            <person name="Fedorov E.A."/>
            <person name="Omeragic M."/>
            <person name="Shalygina K.F."/>
            <person name="Maclea K.S."/>
        </authorList>
    </citation>
    <scope>NUCLEOTIDE SEQUENCE [LARGE SCALE GENOMIC DNA]</scope>
    <source>
        <strain evidence="1 2">ATCC 49844</strain>
    </source>
</reference>
<evidence type="ECO:0000313" key="2">
    <source>
        <dbReference type="Proteomes" id="UP001521150"/>
    </source>
</evidence>
<dbReference type="EMBL" id="JAJVCN010000003">
    <property type="protein sequence ID" value="MCE7008557.1"/>
    <property type="molecule type" value="Genomic_DNA"/>
</dbReference>
<protein>
    <recommendedName>
        <fullName evidence="3">SnoaL-like domain-containing protein</fullName>
    </recommendedName>
</protein>